<dbReference type="NCBIfam" id="NF041874">
    <property type="entry name" value="EPS_EpsC"/>
    <property type="match status" value="1"/>
</dbReference>
<comment type="similarity">
    <text evidence="1 7">Belongs to the transferase hexapeptide repeat family.</text>
</comment>
<gene>
    <name evidence="9" type="ORF">SAMN02745164_00659</name>
</gene>
<feature type="transmembrane region" description="Helical" evidence="8">
    <location>
        <begin position="36"/>
        <end position="54"/>
    </location>
</feature>
<proteinExistence type="inferred from homology"/>
<dbReference type="SUPFAM" id="SSF51161">
    <property type="entry name" value="Trimeric LpxA-like enzymes"/>
    <property type="match status" value="1"/>
</dbReference>
<dbReference type="Proteomes" id="UP000184334">
    <property type="component" value="Unassembled WGS sequence"/>
</dbReference>
<evidence type="ECO:0000256" key="2">
    <source>
        <dbReference type="ARBA" id="ARBA00022605"/>
    </source>
</evidence>
<dbReference type="GO" id="GO:0009001">
    <property type="term" value="F:serine O-acetyltransferase activity"/>
    <property type="evidence" value="ECO:0007669"/>
    <property type="project" value="UniProtKB-EC"/>
</dbReference>
<dbReference type="PANTHER" id="PTHR42811">
    <property type="entry name" value="SERINE ACETYLTRANSFERASE"/>
    <property type="match status" value="1"/>
</dbReference>
<evidence type="ECO:0000313" key="10">
    <source>
        <dbReference type="Proteomes" id="UP000184334"/>
    </source>
</evidence>
<dbReference type="RefSeq" id="WP_072863395.1">
    <property type="nucleotide sequence ID" value="NZ_FQUI01000006.1"/>
</dbReference>
<keyword evidence="8" id="KW-0812">Transmembrane</keyword>
<dbReference type="AlphaFoldDB" id="A0A1M4UD33"/>
<dbReference type="InterPro" id="IPR005881">
    <property type="entry name" value="Ser_O-AcTrfase"/>
</dbReference>
<evidence type="ECO:0000256" key="5">
    <source>
        <dbReference type="ARBA" id="ARBA00023315"/>
    </source>
</evidence>
<evidence type="ECO:0000256" key="1">
    <source>
        <dbReference type="ARBA" id="ARBA00007274"/>
    </source>
</evidence>
<dbReference type="InterPro" id="IPR053376">
    <property type="entry name" value="Serine_acetyltransferase"/>
</dbReference>
<dbReference type="GO" id="GO:0005737">
    <property type="term" value="C:cytoplasm"/>
    <property type="evidence" value="ECO:0007669"/>
    <property type="project" value="InterPro"/>
</dbReference>
<dbReference type="GO" id="GO:0006535">
    <property type="term" value="P:cysteine biosynthetic process from serine"/>
    <property type="evidence" value="ECO:0007669"/>
    <property type="project" value="InterPro"/>
</dbReference>
<comment type="catalytic activity">
    <reaction evidence="6 7">
        <text>L-serine + acetyl-CoA = O-acetyl-L-serine + CoA</text>
        <dbReference type="Rhea" id="RHEA:24560"/>
        <dbReference type="ChEBI" id="CHEBI:33384"/>
        <dbReference type="ChEBI" id="CHEBI:57287"/>
        <dbReference type="ChEBI" id="CHEBI:57288"/>
        <dbReference type="ChEBI" id="CHEBI:58340"/>
        <dbReference type="EC" id="2.3.1.30"/>
    </reaction>
</comment>
<dbReference type="FunFam" id="2.160.10.10:FF:000007">
    <property type="entry name" value="Serine acetyltransferase"/>
    <property type="match status" value="1"/>
</dbReference>
<keyword evidence="5 7" id="KW-0012">Acyltransferase</keyword>
<dbReference type="InterPro" id="IPR011004">
    <property type="entry name" value="Trimer_LpxA-like_sf"/>
</dbReference>
<reference evidence="9" key="1">
    <citation type="submission" date="2016-11" db="EMBL/GenBank/DDBJ databases">
        <authorList>
            <person name="Varghese N."/>
            <person name="Submissions S."/>
        </authorList>
    </citation>
    <scope>NUCLEOTIDE SEQUENCE [LARGE SCALE GENOMIC DNA]</scope>
    <source>
        <strain evidence="9">DSM 16785</strain>
    </source>
</reference>
<dbReference type="Gene3D" id="2.160.10.10">
    <property type="entry name" value="Hexapeptide repeat proteins"/>
    <property type="match status" value="1"/>
</dbReference>
<comment type="caution">
    <text evidence="9">The sequence shown here is derived from an EMBL/GenBank/DDBJ whole genome shotgun (WGS) entry which is preliminary data.</text>
</comment>
<dbReference type="EMBL" id="FQUI01000006">
    <property type="protein sequence ID" value="SHE54517.1"/>
    <property type="molecule type" value="Genomic_DNA"/>
</dbReference>
<evidence type="ECO:0000256" key="7">
    <source>
        <dbReference type="PIRNR" id="PIRNR000441"/>
    </source>
</evidence>
<name>A0A1M4UD33_MARH1</name>
<dbReference type="InterPro" id="IPR042122">
    <property type="entry name" value="Ser_AcTrfase_N_sf"/>
</dbReference>
<dbReference type="Gene3D" id="1.10.3130.10">
    <property type="entry name" value="serine acetyltransferase, domain 1"/>
    <property type="match status" value="1"/>
</dbReference>
<keyword evidence="10" id="KW-1185">Reference proteome</keyword>
<dbReference type="InterPro" id="IPR018357">
    <property type="entry name" value="Hexapep_transf_CS"/>
</dbReference>
<evidence type="ECO:0000256" key="8">
    <source>
        <dbReference type="SAM" id="Phobius"/>
    </source>
</evidence>
<dbReference type="Pfam" id="PF00132">
    <property type="entry name" value="Hexapep"/>
    <property type="match status" value="1"/>
</dbReference>
<dbReference type="PROSITE" id="PS00101">
    <property type="entry name" value="HEXAPEP_TRANSFERASES"/>
    <property type="match status" value="1"/>
</dbReference>
<dbReference type="CDD" id="cd03354">
    <property type="entry name" value="LbH_SAT"/>
    <property type="match status" value="1"/>
</dbReference>
<keyword evidence="4" id="KW-0677">Repeat</keyword>
<keyword evidence="2" id="KW-0028">Amino-acid biosynthesis</keyword>
<keyword evidence="8" id="KW-0472">Membrane</keyword>
<keyword evidence="3 7" id="KW-0808">Transferase</keyword>
<dbReference type="PIRSF" id="PIRSF000441">
    <property type="entry name" value="CysE"/>
    <property type="match status" value="1"/>
</dbReference>
<accession>A0A1M4UD33</accession>
<dbReference type="STRING" id="1122195.SAMN02745164_00659"/>
<sequence length="201" mass="22594">MKIIINAILDFFNIFIYLNQDLNEYLKKDPASKYKIGVILFNTAFHGLVFYRIYHYFYKYKIYPISYFLYMISKILYSMDIHPAARLAPGIVIDHGIGIIIGSTATVGSGTLIYHQVTLGAKHIKKGKRHPDIGENVIIGTGSKILGDISIGDNSVVAANSVVLENIPSNCLVAGIPAKIKTFEYNQDKIYEINHNFDFVI</sequence>
<dbReference type="EC" id="2.3.1.30" evidence="7"/>
<evidence type="ECO:0000256" key="4">
    <source>
        <dbReference type="ARBA" id="ARBA00022737"/>
    </source>
</evidence>
<keyword evidence="8" id="KW-1133">Transmembrane helix</keyword>
<dbReference type="InterPro" id="IPR045304">
    <property type="entry name" value="LbH_SAT"/>
</dbReference>
<evidence type="ECO:0000256" key="3">
    <source>
        <dbReference type="ARBA" id="ARBA00022679"/>
    </source>
</evidence>
<dbReference type="OrthoDB" id="9801456at2"/>
<evidence type="ECO:0000313" key="9">
    <source>
        <dbReference type="EMBL" id="SHE54517.1"/>
    </source>
</evidence>
<organism evidence="9 10">
    <name type="scientific">Marinitoga hydrogenitolerans (strain DSM 16785 / JCM 12826 / AT1271)</name>
    <dbReference type="NCBI Taxonomy" id="1122195"/>
    <lineage>
        <taxon>Bacteria</taxon>
        <taxon>Thermotogati</taxon>
        <taxon>Thermotogota</taxon>
        <taxon>Thermotogae</taxon>
        <taxon>Petrotogales</taxon>
        <taxon>Petrotogaceae</taxon>
        <taxon>Marinitoga</taxon>
    </lineage>
</organism>
<protein>
    <recommendedName>
        <fullName evidence="7">Serine acetyltransferase</fullName>
        <ecNumber evidence="7">2.3.1.30</ecNumber>
    </recommendedName>
</protein>
<dbReference type="InterPro" id="IPR001451">
    <property type="entry name" value="Hexapep"/>
</dbReference>
<evidence type="ECO:0000256" key="6">
    <source>
        <dbReference type="ARBA" id="ARBA00049486"/>
    </source>
</evidence>